<accession>A0A429XPM3</accession>
<gene>
    <name evidence="6" type="ORF">EIC27_02675</name>
</gene>
<keyword evidence="3" id="KW-0813">Transport</keyword>
<evidence type="ECO:0000256" key="1">
    <source>
        <dbReference type="ARBA" id="ARBA00004028"/>
    </source>
</evidence>
<proteinExistence type="predicted"/>
<keyword evidence="7" id="KW-1185">Reference proteome</keyword>
<dbReference type="InterPro" id="IPR000620">
    <property type="entry name" value="EamA_dom"/>
</dbReference>
<dbReference type="EMBL" id="RXFM01000027">
    <property type="protein sequence ID" value="RST68515.1"/>
    <property type="molecule type" value="Genomic_DNA"/>
</dbReference>
<sequence>MMYKNNKIRGIGYMILNSFALSLIYILMKKLTVDLNSSQVVFFYKLCCLIVILPWVFSEGLQILKTQQLKLHIIRGFFSAGGSLFFMYSLQYVKVVNATALAYLEQVLWAAIAILFFNEKFSYSKFIAIFISFLGALAVIYPGLINLSFPFFDFSKISIADYNKYYTFTLLAVVSWTANSTSVKILGKTAKNKTQAFYSLLFSSLFAFPVAFVSWKYVDFGLNIPIPNGFTSFSIIGFKSIYFLYFSIITICYVTHSVAFFKALKKANMSALAPYHYLKIIFVGILGYIVFKQEPDKLTYIGYIFIISAGIFLIKHEHTVNKVKKI</sequence>
<feature type="transmembrane region" description="Helical" evidence="4">
    <location>
        <begin position="165"/>
        <end position="186"/>
    </location>
</feature>
<comment type="function">
    <text evidence="1">Transports S-adenosylmethionine.</text>
</comment>
<evidence type="ECO:0000313" key="7">
    <source>
        <dbReference type="Proteomes" id="UP000279470"/>
    </source>
</evidence>
<dbReference type="InterPro" id="IPR037185">
    <property type="entry name" value="EmrE-like"/>
</dbReference>
<name>A0A429XPM3_9RICK</name>
<keyword evidence="4" id="KW-1133">Transmembrane helix</keyword>
<feature type="transmembrane region" description="Helical" evidence="4">
    <location>
        <begin position="273"/>
        <end position="291"/>
    </location>
</feature>
<keyword evidence="4" id="KW-0472">Membrane</keyword>
<dbReference type="AlphaFoldDB" id="A0A429XPM3"/>
<feature type="transmembrane region" description="Helical" evidence="4">
    <location>
        <begin position="297"/>
        <end position="314"/>
    </location>
</feature>
<feature type="domain" description="EamA" evidence="5">
    <location>
        <begin position="9"/>
        <end position="140"/>
    </location>
</feature>
<reference evidence="7" key="1">
    <citation type="submission" date="2018-11" db="EMBL/GenBank/DDBJ databases">
        <title>Phylogenetic, genomic, and biogeographic characterization of a novel and ubiquitous marine invertebrate-associated Rickettsiales parasite, Candidatus Marinoinvertebrata rohwerii, gen. nov., sp. nov.</title>
        <authorList>
            <person name="Klinges J.G."/>
            <person name="Rosales S.M."/>
            <person name="Mcminds R."/>
            <person name="Shaver E.C."/>
            <person name="Shantz A."/>
            <person name="Peters E.C."/>
            <person name="Burkepile D.E."/>
            <person name="Silliman B.R."/>
            <person name="Vega Thurber R.L."/>
        </authorList>
    </citation>
    <scope>NUCLEOTIDE SEQUENCE [LARGE SCALE GENOMIC DNA]</scope>
    <source>
        <strain evidence="7">a_cerv_44</strain>
    </source>
</reference>
<dbReference type="Proteomes" id="UP000279470">
    <property type="component" value="Unassembled WGS sequence"/>
</dbReference>
<evidence type="ECO:0000256" key="2">
    <source>
        <dbReference type="ARBA" id="ARBA00019341"/>
    </source>
</evidence>
<evidence type="ECO:0000313" key="6">
    <source>
        <dbReference type="EMBL" id="RST68515.1"/>
    </source>
</evidence>
<feature type="domain" description="EamA" evidence="5">
    <location>
        <begin position="165"/>
        <end position="314"/>
    </location>
</feature>
<comment type="caution">
    <text evidence="6">The sequence shown here is derived from an EMBL/GenBank/DDBJ whole genome shotgun (WGS) entry which is preliminary data.</text>
</comment>
<evidence type="ECO:0000256" key="3">
    <source>
        <dbReference type="ARBA" id="ARBA00022970"/>
    </source>
</evidence>
<feature type="transmembrane region" description="Helical" evidence="4">
    <location>
        <begin position="12"/>
        <end position="28"/>
    </location>
</feature>
<feature type="transmembrane region" description="Helical" evidence="4">
    <location>
        <begin position="40"/>
        <end position="57"/>
    </location>
</feature>
<feature type="transmembrane region" description="Helical" evidence="4">
    <location>
        <begin position="100"/>
        <end position="117"/>
    </location>
</feature>
<keyword evidence="4" id="KW-0812">Transmembrane</keyword>
<dbReference type="GO" id="GO:0016020">
    <property type="term" value="C:membrane"/>
    <property type="evidence" value="ECO:0007669"/>
    <property type="project" value="InterPro"/>
</dbReference>
<dbReference type="Gene3D" id="1.10.3730.20">
    <property type="match status" value="1"/>
</dbReference>
<keyword evidence="3" id="KW-0029">Amino-acid transport</keyword>
<feature type="transmembrane region" description="Helical" evidence="4">
    <location>
        <begin position="198"/>
        <end position="218"/>
    </location>
</feature>
<feature type="transmembrane region" description="Helical" evidence="4">
    <location>
        <begin position="242"/>
        <end position="261"/>
    </location>
</feature>
<protein>
    <recommendedName>
        <fullName evidence="2">S-adenosylmethionine uptake transporter</fullName>
    </recommendedName>
</protein>
<dbReference type="Pfam" id="PF00892">
    <property type="entry name" value="EamA"/>
    <property type="match status" value="2"/>
</dbReference>
<dbReference type="SUPFAM" id="SSF103481">
    <property type="entry name" value="Multidrug resistance efflux transporter EmrE"/>
    <property type="match status" value="2"/>
</dbReference>
<evidence type="ECO:0000256" key="4">
    <source>
        <dbReference type="SAM" id="Phobius"/>
    </source>
</evidence>
<feature type="transmembrane region" description="Helical" evidence="4">
    <location>
        <begin position="126"/>
        <end position="145"/>
    </location>
</feature>
<evidence type="ECO:0000259" key="5">
    <source>
        <dbReference type="Pfam" id="PF00892"/>
    </source>
</evidence>
<dbReference type="OrthoDB" id="9812899at2"/>
<dbReference type="PANTHER" id="PTHR22911">
    <property type="entry name" value="ACYL-MALONYL CONDENSING ENZYME-RELATED"/>
    <property type="match status" value="1"/>
</dbReference>
<organism evidence="6 7">
    <name type="scientific">Candidatus Aquarickettsia rohweri</name>
    <dbReference type="NCBI Taxonomy" id="2602574"/>
    <lineage>
        <taxon>Bacteria</taxon>
        <taxon>Pseudomonadati</taxon>
        <taxon>Pseudomonadota</taxon>
        <taxon>Alphaproteobacteria</taxon>
        <taxon>Rickettsiales</taxon>
        <taxon>Candidatus Midichloriaceae</taxon>
        <taxon>Candidatus Aquarickettsia</taxon>
    </lineage>
</organism>